<dbReference type="PANTHER" id="PTHR45453">
    <property type="entry name" value="PHOSPHATE REGULON SENSOR PROTEIN PHOR"/>
    <property type="match status" value="1"/>
</dbReference>
<keyword evidence="5 9" id="KW-0418">Kinase</keyword>
<keyword evidence="4" id="KW-0808">Transferase</keyword>
<gene>
    <name evidence="9" type="ORF">HUE87_09805</name>
</gene>
<keyword evidence="7" id="KW-1133">Transmembrane helix</keyword>
<dbReference type="Gene3D" id="3.30.565.10">
    <property type="entry name" value="Histidine kinase-like ATPase, C-terminal domain"/>
    <property type="match status" value="1"/>
</dbReference>
<dbReference type="PRINTS" id="PR00344">
    <property type="entry name" value="BCTRLSENSOR"/>
</dbReference>
<proteinExistence type="predicted"/>
<dbReference type="InterPro" id="IPR003594">
    <property type="entry name" value="HATPase_dom"/>
</dbReference>
<dbReference type="SUPFAM" id="SSF55874">
    <property type="entry name" value="ATPase domain of HSP90 chaperone/DNA topoisomerase II/histidine kinase"/>
    <property type="match status" value="1"/>
</dbReference>
<dbReference type="KEGG" id="smas:HUE87_09805"/>
<dbReference type="Pfam" id="PF02518">
    <property type="entry name" value="HATPase_c"/>
    <property type="match status" value="1"/>
</dbReference>
<feature type="transmembrane region" description="Helical" evidence="7">
    <location>
        <begin position="12"/>
        <end position="31"/>
    </location>
</feature>
<comment type="catalytic activity">
    <reaction evidence="1">
        <text>ATP + protein L-histidine = ADP + protein N-phospho-L-histidine.</text>
        <dbReference type="EC" id="2.7.13.3"/>
    </reaction>
</comment>
<name>A0A7S7LZK1_9BACT</name>
<dbReference type="InterPro" id="IPR005467">
    <property type="entry name" value="His_kinase_dom"/>
</dbReference>
<evidence type="ECO:0000313" key="9">
    <source>
        <dbReference type="EMBL" id="QOY54170.1"/>
    </source>
</evidence>
<evidence type="ECO:0000259" key="8">
    <source>
        <dbReference type="PROSITE" id="PS50109"/>
    </source>
</evidence>
<dbReference type="Pfam" id="PF00512">
    <property type="entry name" value="HisKA"/>
    <property type="match status" value="1"/>
</dbReference>
<dbReference type="Gene3D" id="1.10.287.130">
    <property type="match status" value="1"/>
</dbReference>
<accession>A0A7S7LZK1</accession>
<dbReference type="SMART" id="SM00388">
    <property type="entry name" value="HisKA"/>
    <property type="match status" value="1"/>
</dbReference>
<keyword evidence="7" id="KW-0812">Transmembrane</keyword>
<protein>
    <recommendedName>
        <fullName evidence="2">histidine kinase</fullName>
        <ecNumber evidence="2">2.7.13.3</ecNumber>
    </recommendedName>
</protein>
<dbReference type="SUPFAM" id="SSF47384">
    <property type="entry name" value="Homodimeric domain of signal transducing histidine kinase"/>
    <property type="match status" value="1"/>
</dbReference>
<feature type="transmembrane region" description="Helical" evidence="7">
    <location>
        <begin position="156"/>
        <end position="176"/>
    </location>
</feature>
<evidence type="ECO:0000256" key="1">
    <source>
        <dbReference type="ARBA" id="ARBA00000085"/>
    </source>
</evidence>
<keyword evidence="3" id="KW-0597">Phosphoprotein</keyword>
<dbReference type="InterPro" id="IPR003661">
    <property type="entry name" value="HisK_dim/P_dom"/>
</dbReference>
<dbReference type="AlphaFoldDB" id="A0A7S7LZK1"/>
<organism evidence="9 10">
    <name type="scientific">Candidatus Sulfurimonas marisnigri</name>
    <dbReference type="NCBI Taxonomy" id="2740405"/>
    <lineage>
        <taxon>Bacteria</taxon>
        <taxon>Pseudomonadati</taxon>
        <taxon>Campylobacterota</taxon>
        <taxon>Epsilonproteobacteria</taxon>
        <taxon>Campylobacterales</taxon>
        <taxon>Sulfurimonadaceae</taxon>
        <taxon>Sulfurimonas</taxon>
    </lineage>
</organism>
<sequence>MLKIHQIFIIKFLALFVGALLVTSLISYMALRSVIIGNNKNHLEHSIDLMELELDKIVNLDKFIAKVHDKTSLRITIVNAEGVVIAESNTDKNSMDNHGNRYEIMKANSEKFADITRYSKTLKVDFLYVAKKTQFNNETIYIRLSMSLAQIMDDFYSLWIKLFFVFIGIILIATFISKKMSERVVYDISQITNYLDEISNKNYNAAIKIEYFYEFLQISLLLKNLVKKLAKNDKKKIKNIAKLRLINKQRNDILSALSHEFKNPIASIMGYAQTIREDADMPPKIRDKFLEKISSNGDKISKMLDRLALSVKLDNGDLTINNSEFDLKDLCNEVSFNQSSKYKDRDIIVEADEVIVFSDKTMLELVLINLVDNAMKYSSGDVKIILKDEKISIQDSGIGIKEEHLDKVTSKFYRVDKNSWDNSMGIGLAMVSYILKSLNSNLEIESEFAKGSVFSFSIKEMLKS</sequence>
<dbReference type="EC" id="2.7.13.3" evidence="2"/>
<evidence type="ECO:0000256" key="2">
    <source>
        <dbReference type="ARBA" id="ARBA00012438"/>
    </source>
</evidence>
<dbReference type="PROSITE" id="PS50109">
    <property type="entry name" value="HIS_KIN"/>
    <property type="match status" value="1"/>
</dbReference>
<dbReference type="SMART" id="SM00387">
    <property type="entry name" value="HATPase_c"/>
    <property type="match status" value="1"/>
</dbReference>
<dbReference type="EMBL" id="CP054493">
    <property type="protein sequence ID" value="QOY54170.1"/>
    <property type="molecule type" value="Genomic_DNA"/>
</dbReference>
<keyword evidence="6" id="KW-0902">Two-component regulatory system</keyword>
<evidence type="ECO:0000256" key="6">
    <source>
        <dbReference type="ARBA" id="ARBA00023012"/>
    </source>
</evidence>
<dbReference type="GO" id="GO:0000155">
    <property type="term" value="F:phosphorelay sensor kinase activity"/>
    <property type="evidence" value="ECO:0007669"/>
    <property type="project" value="InterPro"/>
</dbReference>
<evidence type="ECO:0000256" key="5">
    <source>
        <dbReference type="ARBA" id="ARBA00022777"/>
    </source>
</evidence>
<evidence type="ECO:0000313" key="10">
    <source>
        <dbReference type="Proteomes" id="UP000593836"/>
    </source>
</evidence>
<dbReference type="Proteomes" id="UP000593836">
    <property type="component" value="Chromosome"/>
</dbReference>
<feature type="domain" description="Histidine kinase" evidence="8">
    <location>
        <begin position="256"/>
        <end position="462"/>
    </location>
</feature>
<dbReference type="InterPro" id="IPR050351">
    <property type="entry name" value="BphY/WalK/GraS-like"/>
</dbReference>
<dbReference type="GO" id="GO:0016036">
    <property type="term" value="P:cellular response to phosphate starvation"/>
    <property type="evidence" value="ECO:0007669"/>
    <property type="project" value="TreeGrafter"/>
</dbReference>
<dbReference type="RefSeq" id="WP_194366216.1">
    <property type="nucleotide sequence ID" value="NZ_CP054493.1"/>
</dbReference>
<evidence type="ECO:0000256" key="7">
    <source>
        <dbReference type="SAM" id="Phobius"/>
    </source>
</evidence>
<dbReference type="InterPro" id="IPR036097">
    <property type="entry name" value="HisK_dim/P_sf"/>
</dbReference>
<reference evidence="9 10" key="1">
    <citation type="submission" date="2020-05" db="EMBL/GenBank/DDBJ databases">
        <title>Sulfurimonas marisnigri, sp. nov., and Sulfurimonas baltica, sp. nov., manganese oxide reducing chemolithoautotrophs of the class Epsilonproteobacteria isolated from the pelagic redoxclines of the Black and Baltic Seas and emended description of the genus Sulfurimonas.</title>
        <authorList>
            <person name="Henkel J.V."/>
            <person name="Laudan C."/>
            <person name="Werner J."/>
            <person name="Neu T."/>
            <person name="Plewe S."/>
            <person name="Sproer C."/>
            <person name="Bunk B."/>
            <person name="Schulz-Vogt H.N."/>
        </authorList>
    </citation>
    <scope>NUCLEOTIDE SEQUENCE [LARGE SCALE GENOMIC DNA]</scope>
    <source>
        <strain evidence="9 10">SoZ1</strain>
    </source>
</reference>
<dbReference type="GO" id="GO:0004721">
    <property type="term" value="F:phosphoprotein phosphatase activity"/>
    <property type="evidence" value="ECO:0007669"/>
    <property type="project" value="TreeGrafter"/>
</dbReference>
<evidence type="ECO:0000256" key="3">
    <source>
        <dbReference type="ARBA" id="ARBA00022553"/>
    </source>
</evidence>
<evidence type="ECO:0000256" key="4">
    <source>
        <dbReference type="ARBA" id="ARBA00022679"/>
    </source>
</evidence>
<dbReference type="GO" id="GO:0005886">
    <property type="term" value="C:plasma membrane"/>
    <property type="evidence" value="ECO:0007669"/>
    <property type="project" value="TreeGrafter"/>
</dbReference>
<dbReference type="CDD" id="cd00082">
    <property type="entry name" value="HisKA"/>
    <property type="match status" value="1"/>
</dbReference>
<dbReference type="InterPro" id="IPR036890">
    <property type="entry name" value="HATPase_C_sf"/>
</dbReference>
<dbReference type="InterPro" id="IPR004358">
    <property type="entry name" value="Sig_transdc_His_kin-like_C"/>
</dbReference>
<dbReference type="PANTHER" id="PTHR45453:SF1">
    <property type="entry name" value="PHOSPHATE REGULON SENSOR PROTEIN PHOR"/>
    <property type="match status" value="1"/>
</dbReference>
<keyword evidence="10" id="KW-1185">Reference proteome</keyword>
<keyword evidence="7" id="KW-0472">Membrane</keyword>